<keyword evidence="5 7" id="KW-1133">Transmembrane helix</keyword>
<dbReference type="PANTHER" id="PTHR30625:SF17">
    <property type="entry name" value="TOLQ-RELATED"/>
    <property type="match status" value="1"/>
</dbReference>
<comment type="subcellular location">
    <subcellularLocation>
        <location evidence="1">Cell membrane</location>
        <topology evidence="1">Multi-pass membrane protein</topology>
    </subcellularLocation>
</comment>
<evidence type="ECO:0000256" key="3">
    <source>
        <dbReference type="ARBA" id="ARBA00022475"/>
    </source>
</evidence>
<dbReference type="PANTHER" id="PTHR30625">
    <property type="entry name" value="PROTEIN TOLQ"/>
    <property type="match status" value="1"/>
</dbReference>
<evidence type="ECO:0000256" key="1">
    <source>
        <dbReference type="ARBA" id="ARBA00004651"/>
    </source>
</evidence>
<sequence>MNLLQIPVPGDTAQAIYNTMQQMATAQTEAATMNAFDLALKGGWLMIILLILLLMTIYVLIERALVINKASKDDNSFMNRIKDYILDGKIDAAVALCRNTDTPSSRMVEKGISRLGRPTADVMSAIENQGNIEISKLEKGIAALATSSSGAPMVGFLGTVTGMVKAFMSMASAGSNVSITTLSAGIYEALVTTVAGLIVGIIALFAFNYLTNRIKGIVNRLEMRIMEFMDILNEPAA</sequence>
<keyword evidence="3" id="KW-1003">Cell membrane</keyword>
<feature type="transmembrane region" description="Helical" evidence="7">
    <location>
        <begin position="43"/>
        <end position="61"/>
    </location>
</feature>
<dbReference type="InterPro" id="IPR050790">
    <property type="entry name" value="ExbB/TolQ_transport"/>
</dbReference>
<evidence type="ECO:0000259" key="8">
    <source>
        <dbReference type="Pfam" id="PF01618"/>
    </source>
</evidence>
<dbReference type="GO" id="GO:0017038">
    <property type="term" value="P:protein import"/>
    <property type="evidence" value="ECO:0007669"/>
    <property type="project" value="TreeGrafter"/>
</dbReference>
<organism evidence="9">
    <name type="scientific">bioreactor metagenome</name>
    <dbReference type="NCBI Taxonomy" id="1076179"/>
    <lineage>
        <taxon>unclassified sequences</taxon>
        <taxon>metagenomes</taxon>
        <taxon>ecological metagenomes</taxon>
    </lineage>
</organism>
<feature type="transmembrane region" description="Helical" evidence="7">
    <location>
        <begin position="184"/>
        <end position="210"/>
    </location>
</feature>
<name>A0A645CRM3_9ZZZZ</name>
<reference evidence="9" key="1">
    <citation type="submission" date="2019-08" db="EMBL/GenBank/DDBJ databases">
        <authorList>
            <person name="Kucharzyk K."/>
            <person name="Murdoch R.W."/>
            <person name="Higgins S."/>
            <person name="Loffler F."/>
        </authorList>
    </citation>
    <scope>NUCLEOTIDE SEQUENCE</scope>
</reference>
<gene>
    <name evidence="9" type="primary">tolQ_13</name>
    <name evidence="9" type="ORF">SDC9_126610</name>
</gene>
<dbReference type="Pfam" id="PF01618">
    <property type="entry name" value="MotA_ExbB"/>
    <property type="match status" value="1"/>
</dbReference>
<evidence type="ECO:0000256" key="5">
    <source>
        <dbReference type="ARBA" id="ARBA00022989"/>
    </source>
</evidence>
<feature type="domain" description="MotA/TolQ/ExbB proton channel" evidence="8">
    <location>
        <begin position="100"/>
        <end position="223"/>
    </location>
</feature>
<protein>
    <submittedName>
        <fullName evidence="9">Protein TolQ</fullName>
    </submittedName>
</protein>
<dbReference type="InterPro" id="IPR002898">
    <property type="entry name" value="MotA_ExbB_proton_chnl"/>
</dbReference>
<feature type="transmembrane region" description="Helical" evidence="7">
    <location>
        <begin position="141"/>
        <end position="164"/>
    </location>
</feature>
<evidence type="ECO:0000313" key="9">
    <source>
        <dbReference type="EMBL" id="MPM79571.1"/>
    </source>
</evidence>
<evidence type="ECO:0000256" key="2">
    <source>
        <dbReference type="ARBA" id="ARBA00010442"/>
    </source>
</evidence>
<evidence type="ECO:0000256" key="4">
    <source>
        <dbReference type="ARBA" id="ARBA00022692"/>
    </source>
</evidence>
<evidence type="ECO:0000256" key="7">
    <source>
        <dbReference type="SAM" id="Phobius"/>
    </source>
</evidence>
<evidence type="ECO:0000256" key="6">
    <source>
        <dbReference type="ARBA" id="ARBA00023136"/>
    </source>
</evidence>
<keyword evidence="6 7" id="KW-0472">Membrane</keyword>
<comment type="caution">
    <text evidence="9">The sequence shown here is derived from an EMBL/GenBank/DDBJ whole genome shotgun (WGS) entry which is preliminary data.</text>
</comment>
<dbReference type="EMBL" id="VSSQ01029430">
    <property type="protein sequence ID" value="MPM79571.1"/>
    <property type="molecule type" value="Genomic_DNA"/>
</dbReference>
<comment type="similarity">
    <text evidence="2">Belongs to the ExbB/TolQ family.</text>
</comment>
<dbReference type="GO" id="GO:0005886">
    <property type="term" value="C:plasma membrane"/>
    <property type="evidence" value="ECO:0007669"/>
    <property type="project" value="UniProtKB-SubCell"/>
</dbReference>
<accession>A0A645CRM3</accession>
<keyword evidence="4 7" id="KW-0812">Transmembrane</keyword>
<dbReference type="AlphaFoldDB" id="A0A645CRM3"/>
<proteinExistence type="inferred from homology"/>